<evidence type="ECO:0000256" key="4">
    <source>
        <dbReference type="ARBA" id="ARBA00023054"/>
    </source>
</evidence>
<dbReference type="Pfam" id="PF07195">
    <property type="entry name" value="FliD_C"/>
    <property type="match status" value="1"/>
</dbReference>
<gene>
    <name evidence="11" type="ORF">Q604_UNBC18499G0010</name>
</gene>
<feature type="domain" description="Flagellar hook-associated protein 2 N-terminal" evidence="9">
    <location>
        <begin position="12"/>
        <end position="106"/>
    </location>
</feature>
<reference evidence="11" key="1">
    <citation type="submission" date="2013-12" db="EMBL/GenBank/DDBJ databases">
        <title>A Varibaculum cambriense genome reconstructed from a premature infant gut community with otherwise low bacterial novelty that shifts toward anaerobic metabolism during the third week of life.</title>
        <authorList>
            <person name="Brown C.T."/>
            <person name="Sharon I."/>
            <person name="Thomas B.C."/>
            <person name="Castelle C.J."/>
            <person name="Morowitz M.J."/>
            <person name="Banfield J.F."/>
        </authorList>
    </citation>
    <scope>NUCLEOTIDE SEQUENCE</scope>
</reference>
<comment type="subunit">
    <text evidence="3">Homopentamer.</text>
</comment>
<keyword evidence="4 8" id="KW-0175">Coiled coil</keyword>
<evidence type="ECO:0000256" key="5">
    <source>
        <dbReference type="ARBA" id="ARBA00023143"/>
    </source>
</evidence>
<comment type="similarity">
    <text evidence="2">Belongs to the FliD family.</text>
</comment>
<proteinExistence type="inferred from homology"/>
<dbReference type="GO" id="GO:0007155">
    <property type="term" value="P:cell adhesion"/>
    <property type="evidence" value="ECO:0007669"/>
    <property type="project" value="InterPro"/>
</dbReference>
<feature type="domain" description="Flagellar hook-associated protein 2 C-terminal" evidence="10">
    <location>
        <begin position="381"/>
        <end position="659"/>
    </location>
</feature>
<organism evidence="11">
    <name type="scientific">human gut metagenome</name>
    <dbReference type="NCBI Taxonomy" id="408170"/>
    <lineage>
        <taxon>unclassified sequences</taxon>
        <taxon>metagenomes</taxon>
        <taxon>organismal metagenomes</taxon>
    </lineage>
</organism>
<keyword evidence="11" id="KW-0282">Flagellum</keyword>
<dbReference type="AlphaFoldDB" id="W1WMY4"/>
<dbReference type="PANTHER" id="PTHR30288:SF0">
    <property type="entry name" value="FLAGELLAR HOOK-ASSOCIATED PROTEIN 2"/>
    <property type="match status" value="1"/>
</dbReference>
<dbReference type="InterPro" id="IPR003481">
    <property type="entry name" value="FliD_N"/>
</dbReference>
<evidence type="ECO:0000256" key="7">
    <source>
        <dbReference type="ARBA" id="ARBA00033192"/>
    </source>
</evidence>
<feature type="coiled-coil region" evidence="8">
    <location>
        <begin position="615"/>
        <end position="642"/>
    </location>
</feature>
<evidence type="ECO:0000259" key="9">
    <source>
        <dbReference type="Pfam" id="PF02465"/>
    </source>
</evidence>
<evidence type="ECO:0000256" key="6">
    <source>
        <dbReference type="ARBA" id="ARBA00033074"/>
    </source>
</evidence>
<sequence>MASINRLTGLATGLDTDSLIKNQMAAYESKVNAVIQKKDVAEIRQKLYRDILSDTRNFYNKYLDPLSKDSLLLSSAYKSVKFTSSDDSIVSVTSNSDAKLDNYKITGNVATAKRFELTTNIESGNTIIINEKEFTLKGKDEAEIAKNLNEELEKSGIKATVKYTKFNANGSNKTVLSIESTVLGSKSELTVGGDIRLGETIEGTPAKPATVTGITIDDIIRNKNITINGNSLDITETDPDEIIVKINTELEDKSIEFTAKNENGNIIFTAKNTGSTITDPKIEVEGAKIAFKPGTEEIKSQLKISKDDIVGNTIIVGGEKIEIKSTTTKDELDKFLAATKMELSEENGVLTFKYSATADNSNIPKIYKKGEATMAEITDSGKDANITIENSSGAKYIHTGDSNTVTLDGVTFKFNGTLPTDEDKAIKITGKVDVTETKDKIVNFINDYNTLMEKLNTTVNTKHDRDYVPLTSEQKEAMSDKEVELWEAKVETGQLYKDSDITRIMNSMKQTMRSVMSGSGFNLKEMGIIPIEDYSGNKNGTFTIDEDKLTEALENNMDDVLNLFTSNPKITTDTNGTTNKGILYQLKDTLYSEVMKSDSILSKKVGIEGTSTFTNNTLTKNISDYEAKIKKMQKDLATREQSLYSKYATLETIMNQYNSQQSYLTSYLGN</sequence>
<keyword evidence="5" id="KW-0975">Bacterial flagellum</keyword>
<keyword evidence="11" id="KW-0969">Cilium</keyword>
<evidence type="ECO:0000256" key="8">
    <source>
        <dbReference type="SAM" id="Coils"/>
    </source>
</evidence>
<dbReference type="InterPro" id="IPR040026">
    <property type="entry name" value="FliD"/>
</dbReference>
<dbReference type="EMBL" id="AZMM01018499">
    <property type="protein sequence ID" value="ETJ19572.1"/>
    <property type="molecule type" value="Genomic_DNA"/>
</dbReference>
<dbReference type="GO" id="GO:0009421">
    <property type="term" value="C:bacterial-type flagellum filament cap"/>
    <property type="evidence" value="ECO:0007669"/>
    <property type="project" value="InterPro"/>
</dbReference>
<name>W1WMY4_9ZZZZ</name>
<comment type="subcellular location">
    <subcellularLocation>
        <location evidence="1">Bacterial flagellum</location>
    </subcellularLocation>
</comment>
<comment type="caution">
    <text evidence="11">The sequence shown here is derived from an EMBL/GenBank/DDBJ whole genome shotgun (WGS) entry which is preliminary data.</text>
</comment>
<evidence type="ECO:0000256" key="1">
    <source>
        <dbReference type="ARBA" id="ARBA00004365"/>
    </source>
</evidence>
<dbReference type="GO" id="GO:0009424">
    <property type="term" value="C:bacterial-type flagellum hook"/>
    <property type="evidence" value="ECO:0007669"/>
    <property type="project" value="InterPro"/>
</dbReference>
<evidence type="ECO:0000259" key="10">
    <source>
        <dbReference type="Pfam" id="PF07195"/>
    </source>
</evidence>
<accession>W1WMY4</accession>
<evidence type="ECO:0000256" key="2">
    <source>
        <dbReference type="ARBA" id="ARBA00009764"/>
    </source>
</evidence>
<dbReference type="GO" id="GO:0071973">
    <property type="term" value="P:bacterial-type flagellum-dependent cell motility"/>
    <property type="evidence" value="ECO:0007669"/>
    <property type="project" value="TreeGrafter"/>
</dbReference>
<dbReference type="PANTHER" id="PTHR30288">
    <property type="entry name" value="FLAGELLAR CAP/ASSEMBLY PROTEIN FLID"/>
    <property type="match status" value="1"/>
</dbReference>
<keyword evidence="11" id="KW-0966">Cell projection</keyword>
<evidence type="ECO:0000313" key="11">
    <source>
        <dbReference type="EMBL" id="ETJ19572.1"/>
    </source>
</evidence>
<dbReference type="InterPro" id="IPR010809">
    <property type="entry name" value="FliD_C"/>
</dbReference>
<dbReference type="Pfam" id="PF02465">
    <property type="entry name" value="FliD_N"/>
    <property type="match status" value="1"/>
</dbReference>
<evidence type="ECO:0000256" key="3">
    <source>
        <dbReference type="ARBA" id="ARBA00011255"/>
    </source>
</evidence>
<protein>
    <recommendedName>
        <fullName evidence="7">Filament cap protein</fullName>
    </recommendedName>
    <alternativeName>
        <fullName evidence="6">Flagellar cap protein</fullName>
    </alternativeName>
</protein>